<gene>
    <name evidence="1" type="ORF">MPP7335_00062</name>
</gene>
<proteinExistence type="predicted"/>
<dbReference type="STRING" id="39692.BST38_03175"/>
<keyword evidence="2" id="KW-1185">Reference proteome</keyword>
<reference evidence="1 2" key="1">
    <citation type="submission" date="2018-05" db="EMBL/GenBank/DDBJ databases">
        <authorList>
            <consortium name="IHU Genomes"/>
        </authorList>
    </citation>
    <scope>NUCLEOTIDE SEQUENCE [LARGE SCALE GENOMIC DNA]</scope>
    <source>
        <strain evidence="1 2">P7335</strain>
    </source>
</reference>
<evidence type="ECO:0000313" key="2">
    <source>
        <dbReference type="Proteomes" id="UP000252008"/>
    </source>
</evidence>
<protein>
    <submittedName>
        <fullName evidence="1">Uncharacterized protein</fullName>
    </submittedName>
</protein>
<sequence length="134" mass="13848">MTVYTLDLDKVHQTIRAALVEQVLPAVATEPARGELHAVIEMLDNLSPRLSWDSAGVSESVSRTRDLAAAVGAESTVAGDGIDALAAERRAIAEKLAGAYAEGADPSVVSAVAQFSAADIRVEISRGLLPGLPG</sequence>
<dbReference type="EMBL" id="UEGS01000001">
    <property type="protein sequence ID" value="SRX78339.1"/>
    <property type="molecule type" value="Genomic_DNA"/>
</dbReference>
<dbReference type="Proteomes" id="UP000252008">
    <property type="component" value="Unassembled WGS sequence"/>
</dbReference>
<name>A0A375YB58_MYCPF</name>
<evidence type="ECO:0000313" key="1">
    <source>
        <dbReference type="EMBL" id="SRX78339.1"/>
    </source>
</evidence>
<dbReference type="AlphaFoldDB" id="A0A375YB58"/>
<organism evidence="1 2">
    <name type="scientific">Mycolicibacterium parafortuitum</name>
    <name type="common">Mycobacterium parafortuitum</name>
    <dbReference type="NCBI Taxonomy" id="39692"/>
    <lineage>
        <taxon>Bacteria</taxon>
        <taxon>Bacillati</taxon>
        <taxon>Actinomycetota</taxon>
        <taxon>Actinomycetes</taxon>
        <taxon>Mycobacteriales</taxon>
        <taxon>Mycobacteriaceae</taxon>
        <taxon>Mycolicibacterium</taxon>
    </lineage>
</organism>
<dbReference type="RefSeq" id="WP_083141805.1">
    <property type="nucleotide sequence ID" value="NZ_MVID01000002.1"/>
</dbReference>
<accession>A0A375YB58</accession>